<name>A0A1B3SLY5_9MOLU</name>
<protein>
    <recommendedName>
        <fullName evidence="4">Spiralin</fullName>
    </recommendedName>
</protein>
<organism evidence="2 3">
    <name type="scientific">Spiroplasma helicoides</name>
    <dbReference type="NCBI Taxonomy" id="216938"/>
    <lineage>
        <taxon>Bacteria</taxon>
        <taxon>Bacillati</taxon>
        <taxon>Mycoplasmatota</taxon>
        <taxon>Mollicutes</taxon>
        <taxon>Entomoplasmatales</taxon>
        <taxon>Spiroplasmataceae</taxon>
        <taxon>Spiroplasma</taxon>
    </lineage>
</organism>
<accession>A0A1B3SLY5</accession>
<feature type="signal peptide" evidence="1">
    <location>
        <begin position="1"/>
        <end position="23"/>
    </location>
</feature>
<dbReference type="Proteomes" id="UP000094378">
    <property type="component" value="Chromosome"/>
</dbReference>
<dbReference type="OrthoDB" id="391057at2"/>
<keyword evidence="1" id="KW-0732">Signal</keyword>
<dbReference type="STRING" id="216938.SHELI_v1c10040"/>
<keyword evidence="3" id="KW-1185">Reference proteome</keyword>
<sequence>MKKLLSLLAATGLVATSGSVAVACNKKTDDKSATTKKDLATITGDSLKLAPEANDQAAAEKAVIDQIKAKLTVTVVKTTDVVFSDFKAAESSDKAGSIVVTAAEKSTLVTGKATFALTFKAAESSSVKKLDDITPKELAPDDQTVEKAKAAATAAIVAYASGAKETTDYVFGDFKAAESSDKAGSLVVTAASDSKLLSGTVTFSLKFKAAESSSVKKLDDITPKELAPDDQTVEKAKAAATAAIVAYASGAKETTDYVFGDFKAAESSDKAGSLVVTAGSGSKLLSGKITFILKFKG</sequence>
<dbReference type="InterPro" id="IPR054816">
    <property type="entry name" value="Lipoprotein_mollicutes-type_CS"/>
</dbReference>
<evidence type="ECO:0008006" key="4">
    <source>
        <dbReference type="Google" id="ProtNLM"/>
    </source>
</evidence>
<reference evidence="2 3" key="1">
    <citation type="submission" date="2016-08" db="EMBL/GenBank/DDBJ databases">
        <title>Complete genome sequence of Spiroplasma helicoides TABS-2 (DSM 22551).</title>
        <authorList>
            <person name="Shen W.-Y."/>
            <person name="Lo W.-S."/>
            <person name="Lai Y.-C."/>
            <person name="Kuo C.-H."/>
        </authorList>
    </citation>
    <scope>NUCLEOTIDE SEQUENCE [LARGE SCALE GENOMIC DNA]</scope>
    <source>
        <strain evidence="2 3">TABS-2</strain>
    </source>
</reference>
<dbReference type="KEGG" id="shj:SHELI_v1c10040"/>
<evidence type="ECO:0000313" key="3">
    <source>
        <dbReference type="Proteomes" id="UP000094378"/>
    </source>
</evidence>
<dbReference type="PROSITE" id="PS51257">
    <property type="entry name" value="PROKAR_LIPOPROTEIN"/>
    <property type="match status" value="1"/>
</dbReference>
<dbReference type="EMBL" id="CP017015">
    <property type="protein sequence ID" value="AOG60951.1"/>
    <property type="molecule type" value="Genomic_DNA"/>
</dbReference>
<proteinExistence type="predicted"/>
<dbReference type="RefSeq" id="WP_069117290.1">
    <property type="nucleotide sequence ID" value="NZ_CP017015.1"/>
</dbReference>
<dbReference type="AlphaFoldDB" id="A0A1B3SLY5"/>
<dbReference type="InterPro" id="IPR007880">
    <property type="entry name" value="Spiralin"/>
</dbReference>
<dbReference type="GO" id="GO:0016020">
    <property type="term" value="C:membrane"/>
    <property type="evidence" value="ECO:0007669"/>
    <property type="project" value="InterPro"/>
</dbReference>
<gene>
    <name evidence="2" type="ORF">SHELI_v1c10040</name>
</gene>
<evidence type="ECO:0000256" key="1">
    <source>
        <dbReference type="SAM" id="SignalP"/>
    </source>
</evidence>
<evidence type="ECO:0000313" key="2">
    <source>
        <dbReference type="EMBL" id="AOG60951.1"/>
    </source>
</evidence>
<dbReference type="PATRIC" id="fig|216938.3.peg.1022"/>
<feature type="chain" id="PRO_5008554078" description="Spiralin" evidence="1">
    <location>
        <begin position="24"/>
        <end position="297"/>
    </location>
</feature>
<dbReference type="NCBIfam" id="NF038029">
    <property type="entry name" value="LP_plasma"/>
    <property type="match status" value="1"/>
</dbReference>
<dbReference type="Pfam" id="PF05215">
    <property type="entry name" value="Spiralin"/>
    <property type="match status" value="3"/>
</dbReference>
<dbReference type="NCBIfam" id="NF045726">
    <property type="entry name" value="XXplasma_LP"/>
    <property type="match status" value="1"/>
</dbReference>